<dbReference type="STRING" id="1484053.SAMN05444274_103267"/>
<name>A0A1M4Y852_9BACT</name>
<gene>
    <name evidence="1" type="ORF">SAMN05444274_103267</name>
</gene>
<proteinExistence type="predicted"/>
<organism evidence="1 2">
    <name type="scientific">Mariniphaga anaerophila</name>
    <dbReference type="NCBI Taxonomy" id="1484053"/>
    <lineage>
        <taxon>Bacteria</taxon>
        <taxon>Pseudomonadati</taxon>
        <taxon>Bacteroidota</taxon>
        <taxon>Bacteroidia</taxon>
        <taxon>Marinilabiliales</taxon>
        <taxon>Prolixibacteraceae</taxon>
        <taxon>Mariniphaga</taxon>
    </lineage>
</organism>
<dbReference type="OrthoDB" id="1123389at2"/>
<dbReference type="RefSeq" id="WP_073000329.1">
    <property type="nucleotide sequence ID" value="NZ_FQUM01000003.1"/>
</dbReference>
<protein>
    <submittedName>
        <fullName evidence="1">Uncharacterized protein</fullName>
    </submittedName>
</protein>
<dbReference type="EMBL" id="FQUM01000003">
    <property type="protein sequence ID" value="SHF01905.1"/>
    <property type="molecule type" value="Genomic_DNA"/>
</dbReference>
<reference evidence="1 2" key="1">
    <citation type="submission" date="2016-11" db="EMBL/GenBank/DDBJ databases">
        <authorList>
            <person name="Jaros S."/>
            <person name="Januszkiewicz K."/>
            <person name="Wedrychowicz H."/>
        </authorList>
    </citation>
    <scope>NUCLEOTIDE SEQUENCE [LARGE SCALE GENOMIC DNA]</scope>
    <source>
        <strain evidence="1 2">DSM 26910</strain>
    </source>
</reference>
<evidence type="ECO:0000313" key="1">
    <source>
        <dbReference type="EMBL" id="SHF01905.1"/>
    </source>
</evidence>
<keyword evidence="2" id="KW-1185">Reference proteome</keyword>
<dbReference type="AlphaFoldDB" id="A0A1M4Y852"/>
<dbReference type="Proteomes" id="UP000184164">
    <property type="component" value="Unassembled WGS sequence"/>
</dbReference>
<sequence>MADKEIALLKEQVERLYDKKFDLEAWKNRTEIFLERIFGKDSSKLKMIQNLHYDYSSWSLRDTSAGGSAKDKDPVKMQAKEILEAIITELETLGLPHAKKEQQKLKELLADELTGKQVKEIDNLLNTEDPEKTEKLAQILEPISKESLAAVISKLLIT</sequence>
<accession>A0A1M4Y852</accession>
<evidence type="ECO:0000313" key="2">
    <source>
        <dbReference type="Proteomes" id="UP000184164"/>
    </source>
</evidence>